<dbReference type="AlphaFoldDB" id="A0A2V2WEY0"/>
<dbReference type="VEuPathDB" id="TriTrypDB:Tc_MARK_2101"/>
<keyword evidence="1" id="KW-0808">Transferase</keyword>
<dbReference type="VEuPathDB" id="TriTrypDB:BCY84_01188"/>
<dbReference type="VEuPathDB" id="TriTrypDB:ECC02_000355"/>
<dbReference type="VEuPathDB" id="TriTrypDB:TcCL_NonESM08004"/>
<sequence length="176" mass="20921">MLVSCIRRQADRRTRHHMMLDGQINPREWMNWHPKEYQPWYFDRHKFLYERQQYAHFHHLLCHQVFLKDMLHLVQHPEPYTHIIDCRTSPLKMHRWVPHSGGYQGMKLSMLFNLPRTSLLTCMGFINHVSQTMLFLFPTTAFTLNRPVGNGRNSFTSTFTITVAGQMNCLGSNTMT</sequence>
<dbReference type="VEuPathDB" id="TriTrypDB:C3747_104g132"/>
<dbReference type="VEuPathDB" id="TriTrypDB:TcBrA4_0027330"/>
<dbReference type="VEuPathDB" id="TriTrypDB:TcG_00952"/>
<name>A0A2V2WEY0_TRYCR</name>
<dbReference type="Proteomes" id="UP000246078">
    <property type="component" value="Unassembled WGS sequence"/>
</dbReference>
<protein>
    <submittedName>
        <fullName evidence="1">Putative thiosulfate sulfurtransferase, mitochondrial</fullName>
    </submittedName>
</protein>
<comment type="caution">
    <text evidence="1">The sequence shown here is derived from an EMBL/GenBank/DDBJ whole genome shotgun (WGS) entry which is preliminary data.</text>
</comment>
<dbReference type="VEuPathDB" id="TriTrypDB:TCDM_02067"/>
<dbReference type="VEuPathDB" id="TriTrypDB:TcYC6_0098900"/>
<accession>A0A2V2WEY0</accession>
<dbReference type="VEuPathDB" id="TriTrypDB:TcCLB.506945.170"/>
<dbReference type="VEuPathDB" id="TriTrypDB:TcCLB.510445.61"/>
<dbReference type="EMBL" id="PRFC01000104">
    <property type="protein sequence ID" value="PWV07168.1"/>
    <property type="molecule type" value="Genomic_DNA"/>
</dbReference>
<dbReference type="GO" id="GO:0016740">
    <property type="term" value="F:transferase activity"/>
    <property type="evidence" value="ECO:0007669"/>
    <property type="project" value="UniProtKB-KW"/>
</dbReference>
<gene>
    <name evidence="1" type="ORF">C3747_104g132</name>
</gene>
<organism evidence="1 2">
    <name type="scientific">Trypanosoma cruzi</name>
    <dbReference type="NCBI Taxonomy" id="5693"/>
    <lineage>
        <taxon>Eukaryota</taxon>
        <taxon>Discoba</taxon>
        <taxon>Euglenozoa</taxon>
        <taxon>Kinetoplastea</taxon>
        <taxon>Metakinetoplastina</taxon>
        <taxon>Trypanosomatida</taxon>
        <taxon>Trypanosomatidae</taxon>
        <taxon>Trypanosoma</taxon>
        <taxon>Schizotrypanum</taxon>
    </lineage>
</organism>
<evidence type="ECO:0000313" key="2">
    <source>
        <dbReference type="Proteomes" id="UP000246078"/>
    </source>
</evidence>
<evidence type="ECO:0000313" key="1">
    <source>
        <dbReference type="EMBL" id="PWV07168.1"/>
    </source>
</evidence>
<dbReference type="VEuPathDB" id="TriTrypDB:C4B63_18g165"/>
<reference evidence="1 2" key="1">
    <citation type="journal article" date="2018" name="Microb. Genom.">
        <title>Expanding an expanded genome: long-read sequencing of Trypanosoma cruzi.</title>
        <authorList>
            <person name="Berna L."/>
            <person name="Rodriguez M."/>
            <person name="Chiribao M.L."/>
            <person name="Parodi-Talice A."/>
            <person name="Pita S."/>
            <person name="Rijo G."/>
            <person name="Alvarez-Valin F."/>
            <person name="Robello C."/>
        </authorList>
    </citation>
    <scope>NUCLEOTIDE SEQUENCE [LARGE SCALE GENOMIC DNA]</scope>
    <source>
        <strain evidence="1 2">TCC</strain>
    </source>
</reference>
<proteinExistence type="predicted"/>
<dbReference type="VEuPathDB" id="TriTrypDB:TCSYLVIO_003381"/>